<dbReference type="InterPro" id="IPR042460">
    <property type="entry name" value="DCN1-like_PONY"/>
</dbReference>
<evidence type="ECO:0000313" key="3">
    <source>
        <dbReference type="EMBL" id="BAM81231.1"/>
    </source>
</evidence>
<dbReference type="HOGENOM" id="CLU_931763_0_0_1"/>
<dbReference type="GO" id="GO:0031624">
    <property type="term" value="F:ubiquitin conjugating enzyme binding"/>
    <property type="evidence" value="ECO:0007669"/>
    <property type="project" value="TreeGrafter"/>
</dbReference>
<evidence type="ECO:0000259" key="2">
    <source>
        <dbReference type="PROSITE" id="PS51229"/>
    </source>
</evidence>
<dbReference type="GO" id="GO:0097602">
    <property type="term" value="F:cullin family protein binding"/>
    <property type="evidence" value="ECO:0007669"/>
    <property type="project" value="TreeGrafter"/>
</dbReference>
<dbReference type="KEGG" id="cme:CYME_CMN116C"/>
<dbReference type="PROSITE" id="PS51229">
    <property type="entry name" value="DCUN1"/>
    <property type="match status" value="1"/>
</dbReference>
<reference evidence="3 4" key="1">
    <citation type="journal article" date="2004" name="Nature">
        <title>Genome sequence of the ultrasmall unicellular red alga Cyanidioschyzon merolae 10D.</title>
        <authorList>
            <person name="Matsuzaki M."/>
            <person name="Misumi O."/>
            <person name="Shin-i T."/>
            <person name="Maruyama S."/>
            <person name="Takahara M."/>
            <person name="Miyagishima S."/>
            <person name="Mori T."/>
            <person name="Nishida K."/>
            <person name="Yagisawa F."/>
            <person name="Nishida K."/>
            <person name="Yoshida Y."/>
            <person name="Nishimura Y."/>
            <person name="Nakao S."/>
            <person name="Kobayashi T."/>
            <person name="Momoyama Y."/>
            <person name="Higashiyama T."/>
            <person name="Minoda A."/>
            <person name="Sano M."/>
            <person name="Nomoto H."/>
            <person name="Oishi K."/>
            <person name="Hayashi H."/>
            <person name="Ohta F."/>
            <person name="Nishizaka S."/>
            <person name="Haga S."/>
            <person name="Miura S."/>
            <person name="Morishita T."/>
            <person name="Kabeya Y."/>
            <person name="Terasawa K."/>
            <person name="Suzuki Y."/>
            <person name="Ishii Y."/>
            <person name="Asakawa S."/>
            <person name="Takano H."/>
            <person name="Ohta N."/>
            <person name="Kuroiwa H."/>
            <person name="Tanaka K."/>
            <person name="Shimizu N."/>
            <person name="Sugano S."/>
            <person name="Sato N."/>
            <person name="Nozaki H."/>
            <person name="Ogasawara N."/>
            <person name="Kohara Y."/>
            <person name="Kuroiwa T."/>
        </authorList>
    </citation>
    <scope>NUCLEOTIDE SEQUENCE [LARGE SCALE GENOMIC DNA]</scope>
    <source>
        <strain evidence="3 4">10D</strain>
    </source>
</reference>
<dbReference type="GO" id="GO:0032182">
    <property type="term" value="F:ubiquitin-like protein binding"/>
    <property type="evidence" value="ECO:0007669"/>
    <property type="project" value="TreeGrafter"/>
</dbReference>
<dbReference type="OrthoDB" id="780at2759"/>
<feature type="domain" description="DCUN1" evidence="2">
    <location>
        <begin position="44"/>
        <end position="292"/>
    </location>
</feature>
<dbReference type="InterPro" id="IPR014764">
    <property type="entry name" value="DCN-prot"/>
</dbReference>
<dbReference type="GO" id="GO:0045116">
    <property type="term" value="P:protein neddylation"/>
    <property type="evidence" value="ECO:0007669"/>
    <property type="project" value="TreeGrafter"/>
</dbReference>
<reference evidence="3 4" key="2">
    <citation type="journal article" date="2007" name="BMC Biol.">
        <title>A 100%-complete sequence reveals unusually simple genomic features in the hot-spring red alga Cyanidioschyzon merolae.</title>
        <authorList>
            <person name="Nozaki H."/>
            <person name="Takano H."/>
            <person name="Misumi O."/>
            <person name="Terasawa K."/>
            <person name="Matsuzaki M."/>
            <person name="Maruyama S."/>
            <person name="Nishida K."/>
            <person name="Yagisawa F."/>
            <person name="Yoshida Y."/>
            <person name="Fujiwara T."/>
            <person name="Takio S."/>
            <person name="Tamura K."/>
            <person name="Chung S.J."/>
            <person name="Nakamura S."/>
            <person name="Kuroiwa H."/>
            <person name="Tanaka K."/>
            <person name="Sato N."/>
            <person name="Kuroiwa T."/>
        </authorList>
    </citation>
    <scope>NUCLEOTIDE SEQUENCE [LARGE SCALE GENOMIC DNA]</scope>
    <source>
        <strain evidence="3 4">10D</strain>
    </source>
</reference>
<dbReference type="Gene3D" id="1.10.238.200">
    <property type="entry name" value="Cullin, PONY binding domain"/>
    <property type="match status" value="1"/>
</dbReference>
<dbReference type="GO" id="GO:0000151">
    <property type="term" value="C:ubiquitin ligase complex"/>
    <property type="evidence" value="ECO:0007669"/>
    <property type="project" value="TreeGrafter"/>
</dbReference>
<dbReference type="PANTHER" id="PTHR12281">
    <property type="entry name" value="RP42 RELATED"/>
    <property type="match status" value="1"/>
</dbReference>
<accession>M1UTT4</accession>
<dbReference type="Pfam" id="PF03556">
    <property type="entry name" value="Cullin_binding"/>
    <property type="match status" value="1"/>
</dbReference>
<protein>
    <recommendedName>
        <fullName evidence="1">Defective in cullin neddylation protein</fullName>
    </recommendedName>
</protein>
<dbReference type="RefSeq" id="XP_005537267.1">
    <property type="nucleotide sequence ID" value="XM_005537210.1"/>
</dbReference>
<name>M1UTT4_CYAM1</name>
<dbReference type="GeneID" id="16995336"/>
<keyword evidence="4" id="KW-1185">Reference proteome</keyword>
<comment type="function">
    <text evidence="1">Neddylation of cullins play an essential role in the regulation of SCF-type complexes activity.</text>
</comment>
<evidence type="ECO:0000313" key="4">
    <source>
        <dbReference type="Proteomes" id="UP000007014"/>
    </source>
</evidence>
<dbReference type="Proteomes" id="UP000007014">
    <property type="component" value="Chromosome 14"/>
</dbReference>
<dbReference type="EMBL" id="AP006496">
    <property type="protein sequence ID" value="BAM81231.1"/>
    <property type="molecule type" value="Genomic_DNA"/>
</dbReference>
<proteinExistence type="predicted"/>
<dbReference type="STRING" id="280699.M1UTT4"/>
<dbReference type="AlphaFoldDB" id="M1UTT4"/>
<evidence type="ECO:0000256" key="1">
    <source>
        <dbReference type="RuleBase" id="RU410713"/>
    </source>
</evidence>
<gene>
    <name evidence="3" type="ORF">CYME_CMN116C</name>
</gene>
<organism evidence="3 4">
    <name type="scientific">Cyanidioschyzon merolae (strain NIES-3377 / 10D)</name>
    <name type="common">Unicellular red alga</name>
    <dbReference type="NCBI Taxonomy" id="280699"/>
    <lineage>
        <taxon>Eukaryota</taxon>
        <taxon>Rhodophyta</taxon>
        <taxon>Bangiophyceae</taxon>
        <taxon>Cyanidiales</taxon>
        <taxon>Cyanidiaceae</taxon>
        <taxon>Cyanidioschyzon</taxon>
    </lineage>
</organism>
<sequence>MFALEELPRIPDFTERAICELFELYASIESVQLPPQSSDATNSSSATAPGNIFSAERGPRYLGPRALVRFFTELGVDMRSLAALAFAWLGRWQYPCHCREEGFARGVRYALWALDRRQHNEPRRWEQVQATCSTLLETSIWPRESTALFERLRSAFPDAVLSYTQRSAEAALDFYLFAFDLNRQSPYRRSLSLTDARYLWKQFLSESCYLATPASPGTPAGVANQPWRYLEHFDAYLESRCGMAGTIISRDTWYWVLMFARETQVAGSSFFANYNQGDAWPVLLDGFVEYLRENKLLSS</sequence>
<dbReference type="InterPro" id="IPR005176">
    <property type="entry name" value="PONY_dom"/>
</dbReference>
<dbReference type="Gramene" id="CMN116CT">
    <property type="protein sequence ID" value="CMN116CT"/>
    <property type="gene ID" value="CMN116C"/>
</dbReference>
<dbReference type="PANTHER" id="PTHR12281:SF31">
    <property type="entry name" value="DCN1-LIKE PROTEIN 3"/>
    <property type="match status" value="1"/>
</dbReference>